<keyword evidence="1" id="KW-0456">Lyase</keyword>
<evidence type="ECO:0000313" key="1">
    <source>
        <dbReference type="EMBL" id="MCT8331552.1"/>
    </source>
</evidence>
<accession>A0ABT2NRH5</accession>
<dbReference type="RefSeq" id="WP_261497460.1">
    <property type="nucleotide sequence ID" value="NZ_JAOCQF010000004.1"/>
</dbReference>
<name>A0ABT2NRH5_9RHOB</name>
<proteinExistence type="predicted"/>
<dbReference type="InterPro" id="IPR014710">
    <property type="entry name" value="RmlC-like_jellyroll"/>
</dbReference>
<dbReference type="Pfam" id="PF16867">
    <property type="entry name" value="DMSP_lyase"/>
    <property type="match status" value="1"/>
</dbReference>
<protein>
    <submittedName>
        <fullName evidence="1">Dimethylsulfoniopropionate lyase</fullName>
    </submittedName>
</protein>
<organism evidence="1 2">
    <name type="scientific">Albidovulum sediminis</name>
    <dbReference type="NCBI Taxonomy" id="3066345"/>
    <lineage>
        <taxon>Bacteria</taxon>
        <taxon>Pseudomonadati</taxon>
        <taxon>Pseudomonadota</taxon>
        <taxon>Alphaproteobacteria</taxon>
        <taxon>Rhodobacterales</taxon>
        <taxon>Paracoccaceae</taxon>
        <taxon>Albidovulum</taxon>
    </lineage>
</organism>
<dbReference type="Gene3D" id="2.60.120.10">
    <property type="entry name" value="Jelly Rolls"/>
    <property type="match status" value="1"/>
</dbReference>
<dbReference type="InterPro" id="IPR031723">
    <property type="entry name" value="DMSP_lyase"/>
</dbReference>
<evidence type="ECO:0000313" key="2">
    <source>
        <dbReference type="Proteomes" id="UP001205601"/>
    </source>
</evidence>
<dbReference type="EMBL" id="JAOCQF010000004">
    <property type="protein sequence ID" value="MCT8331552.1"/>
    <property type="molecule type" value="Genomic_DNA"/>
</dbReference>
<reference evidence="2" key="1">
    <citation type="submission" date="2023-07" db="EMBL/GenBank/DDBJ databases">
        <title>Defluviimonas sediminis sp. nov., isolated from mangrove sediment.</title>
        <authorList>
            <person name="Liu L."/>
            <person name="Li J."/>
            <person name="Huang Y."/>
            <person name="Pan J."/>
            <person name="Li M."/>
        </authorList>
    </citation>
    <scope>NUCLEOTIDE SEQUENCE [LARGE SCALE GENOMIC DNA]</scope>
    <source>
        <strain evidence="2">FT324</strain>
    </source>
</reference>
<dbReference type="Proteomes" id="UP001205601">
    <property type="component" value="Unassembled WGS sequence"/>
</dbReference>
<dbReference type="GO" id="GO:0016829">
    <property type="term" value="F:lyase activity"/>
    <property type="evidence" value="ECO:0007669"/>
    <property type="project" value="UniProtKB-KW"/>
</dbReference>
<keyword evidence="2" id="KW-1185">Reference proteome</keyword>
<sequence>MAPEQDTYLAELHTPIGAEGSGRRRYAAAMALHRAGRLPDAALEVYRICSPRDHEDPSALLERRGLLSQVPAPVAPGPRLAASRLLDEADRYLGGLDGPGVAEVRAGLSRWRGEGPEPVAAASNPVVDRWLAPALERAAETRPALAQAIGQAAPHLKWITYDAYPPDAIGAAFRTGHAFASLVGGAGAPYLSRDFDFGVFLIAPRVLYRDHRHAAPELYAPLTGPHGWRFGTGAPLALLPAHVPVWNEPFRPHLTKVGAVPFLCLFGWTRDVDEPAEVLAAEDWEALEALPLEAVEV</sequence>
<comment type="caution">
    <text evidence="1">The sequence shown here is derived from an EMBL/GenBank/DDBJ whole genome shotgun (WGS) entry which is preliminary data.</text>
</comment>
<gene>
    <name evidence="1" type="ORF">N5I32_18705</name>
</gene>